<gene>
    <name evidence="5" type="ORF">EM848_11465</name>
    <name evidence="4" type="ORF">EMO90_06200</name>
</gene>
<dbReference type="GO" id="GO:0016301">
    <property type="term" value="F:kinase activity"/>
    <property type="evidence" value="ECO:0007669"/>
    <property type="project" value="UniProtKB-KW"/>
</dbReference>
<keyword evidence="1" id="KW-0808">Transferase</keyword>
<dbReference type="Pfam" id="PF07804">
    <property type="entry name" value="HipA_C"/>
    <property type="match status" value="1"/>
</dbReference>
<sequence length="434" mass="48243">MTDYVLRLYDTPLLEFNASYGEGLLAGKVEAHVRWFDESKRALLPFPMAPNPDDAKLTTWLERRTIPKNREFAAQILAQAGLKVSDILGIIDLCKGLSVNDSYWVERSGEDLRFADINLYGNPLDETLAIVAYTGYTSSEKHAIGLSSEWTTDGQFPKAWRHSAHGLELWKAGSEGHANAGLEPYSEYLASQLARKLGVRAVGYRLARWKGKLASVCPVMNTEDVSFVPFYAATQLATFPEILAAARAVSGEAFEAMRTMLVFDALIVNQDRHANNHGFLRDNHTGRILGPAPLFDHNMALFKNDMRSDWASGAWTPNVLDERQPSNARMTFRDQCAVIMGAEQHDMLRKALGIALENDRTYPLEDGRIEALNDYLHAAARSLLELPVVDESRLSEQLDALAPAVEDAPVILNERLLAGKMTSKMTGKMTGKME</sequence>
<dbReference type="Proteomes" id="UP000345527">
    <property type="component" value="Unassembled WGS sequence"/>
</dbReference>
<protein>
    <submittedName>
        <fullName evidence="5">Toxin HipA</fullName>
    </submittedName>
</protein>
<feature type="domain" description="HipA-like C-terminal" evidence="3">
    <location>
        <begin position="186"/>
        <end position="303"/>
    </location>
</feature>
<dbReference type="Proteomes" id="UP000374630">
    <property type="component" value="Unassembled WGS sequence"/>
</dbReference>
<evidence type="ECO:0000259" key="3">
    <source>
        <dbReference type="Pfam" id="PF07804"/>
    </source>
</evidence>
<keyword evidence="2" id="KW-0418">Kinase</keyword>
<comment type="caution">
    <text evidence="5">The sequence shown here is derived from an EMBL/GenBank/DDBJ whole genome shotgun (WGS) entry which is preliminary data.</text>
</comment>
<evidence type="ECO:0000313" key="7">
    <source>
        <dbReference type="Proteomes" id="UP000374630"/>
    </source>
</evidence>
<reference evidence="6 7" key="1">
    <citation type="journal article" date="2019" name="Syst. Appl. Microbiol.">
        <title>Characterization of Bifidobacterium species in feaces of the Egyptian fruit bat: Description of B. vespertilionis sp. nov. and B. rousetti sp. nov.</title>
        <authorList>
            <person name="Modesto M."/>
            <person name="Satti M."/>
            <person name="Watanabe K."/>
            <person name="Puglisi E."/>
            <person name="Morelli L."/>
            <person name="Huang C.-H."/>
            <person name="Liou J.-S."/>
            <person name="Miyashita M."/>
            <person name="Tamura T."/>
            <person name="Saito S."/>
            <person name="Mori K."/>
            <person name="Huang L."/>
            <person name="Sciavilla P."/>
            <person name="Sandri C."/>
            <person name="Spiezio C."/>
            <person name="Vitali F."/>
            <person name="Cavalieri D."/>
            <person name="Perpetuini G."/>
            <person name="Tofalo R."/>
            <person name="Bonetti A."/>
            <person name="Arita M."/>
            <person name="Mattarelli P."/>
        </authorList>
    </citation>
    <scope>NUCLEOTIDE SEQUENCE [LARGE SCALE GENOMIC DNA]</scope>
    <source>
        <strain evidence="4 7">RST16</strain>
        <strain evidence="5 6">RST8</strain>
    </source>
</reference>
<dbReference type="InterPro" id="IPR012893">
    <property type="entry name" value="HipA-like_C"/>
</dbReference>
<evidence type="ECO:0000256" key="1">
    <source>
        <dbReference type="ARBA" id="ARBA00022679"/>
    </source>
</evidence>
<dbReference type="AlphaFoldDB" id="A0A5J5DVY0"/>
<dbReference type="EMBL" id="RZOA01000035">
    <property type="protein sequence ID" value="KAA8821059.1"/>
    <property type="molecule type" value="Genomic_DNA"/>
</dbReference>
<evidence type="ECO:0000313" key="5">
    <source>
        <dbReference type="EMBL" id="KAA8821059.1"/>
    </source>
</evidence>
<name>A0A5J5DVY0_9BIFI</name>
<organism evidence="5 6">
    <name type="scientific">Bifidobacterium vespertilionis</name>
    <dbReference type="NCBI Taxonomy" id="2562524"/>
    <lineage>
        <taxon>Bacteria</taxon>
        <taxon>Bacillati</taxon>
        <taxon>Actinomycetota</taxon>
        <taxon>Actinomycetes</taxon>
        <taxon>Bifidobacteriales</taxon>
        <taxon>Bifidobacteriaceae</taxon>
        <taxon>Bifidobacterium</taxon>
    </lineage>
</organism>
<evidence type="ECO:0000313" key="4">
    <source>
        <dbReference type="EMBL" id="KAA8820770.1"/>
    </source>
</evidence>
<evidence type="ECO:0000256" key="2">
    <source>
        <dbReference type="ARBA" id="ARBA00022777"/>
    </source>
</evidence>
<dbReference type="OrthoDB" id="9812605at2"/>
<evidence type="ECO:0000313" key="6">
    <source>
        <dbReference type="Proteomes" id="UP000345527"/>
    </source>
</evidence>
<dbReference type="RefSeq" id="WP_150355066.1">
    <property type="nucleotide sequence ID" value="NZ_RZNZ01000007.1"/>
</dbReference>
<accession>A0A5J5DVY0</accession>
<proteinExistence type="predicted"/>
<keyword evidence="7" id="KW-1185">Reference proteome</keyword>
<dbReference type="Gene3D" id="1.10.1070.20">
    <property type="match status" value="1"/>
</dbReference>
<dbReference type="EMBL" id="RZNZ01000007">
    <property type="protein sequence ID" value="KAA8820770.1"/>
    <property type="molecule type" value="Genomic_DNA"/>
</dbReference>